<proteinExistence type="predicted"/>
<evidence type="ECO:0000313" key="1">
    <source>
        <dbReference type="EMBL" id="KAE9406531.1"/>
    </source>
</evidence>
<protein>
    <submittedName>
        <fullName evidence="1">Uncharacterized protein</fullName>
    </submittedName>
</protein>
<evidence type="ECO:0000313" key="2">
    <source>
        <dbReference type="Proteomes" id="UP000799118"/>
    </source>
</evidence>
<sequence>MQRPSLLGKKEPLDALCLHFNVVKTLHPAGSPIPTFFDMPITRDAYMPSHVLALYQSTTTSSTSPLMVPVDAGMYNNGFRVDLIPPALPGSTSPVPYNHPSSRVLTVSLPVVPTSVPHVASMPLLLLFGLNLETQTNLLALHLLPAQVIEEFPNAAAMAQVMSLLPEDDIQRRVTYNQGIWKNVLALGVRNPNVVELIRTAWNVTAEARRLRQRW</sequence>
<dbReference type="AlphaFoldDB" id="A0A6A4I7K0"/>
<organism evidence="1 2">
    <name type="scientific">Gymnopus androsaceus JB14</name>
    <dbReference type="NCBI Taxonomy" id="1447944"/>
    <lineage>
        <taxon>Eukaryota</taxon>
        <taxon>Fungi</taxon>
        <taxon>Dikarya</taxon>
        <taxon>Basidiomycota</taxon>
        <taxon>Agaricomycotina</taxon>
        <taxon>Agaricomycetes</taxon>
        <taxon>Agaricomycetidae</taxon>
        <taxon>Agaricales</taxon>
        <taxon>Marasmiineae</taxon>
        <taxon>Omphalotaceae</taxon>
        <taxon>Gymnopus</taxon>
    </lineage>
</organism>
<keyword evidence="2" id="KW-1185">Reference proteome</keyword>
<dbReference type="EMBL" id="ML769401">
    <property type="protein sequence ID" value="KAE9406531.1"/>
    <property type="molecule type" value="Genomic_DNA"/>
</dbReference>
<dbReference type="OrthoDB" id="2802364at2759"/>
<accession>A0A6A4I7K0</accession>
<gene>
    <name evidence="1" type="ORF">BT96DRAFT_971810</name>
</gene>
<reference evidence="1" key="1">
    <citation type="journal article" date="2019" name="Environ. Microbiol.">
        <title>Fungal ecological strategies reflected in gene transcription - a case study of two litter decomposers.</title>
        <authorList>
            <person name="Barbi F."/>
            <person name="Kohler A."/>
            <person name="Barry K."/>
            <person name="Baskaran P."/>
            <person name="Daum C."/>
            <person name="Fauchery L."/>
            <person name="Ihrmark K."/>
            <person name="Kuo A."/>
            <person name="LaButti K."/>
            <person name="Lipzen A."/>
            <person name="Morin E."/>
            <person name="Grigoriev I.V."/>
            <person name="Henrissat B."/>
            <person name="Lindahl B."/>
            <person name="Martin F."/>
        </authorList>
    </citation>
    <scope>NUCLEOTIDE SEQUENCE</scope>
    <source>
        <strain evidence="1">JB14</strain>
    </source>
</reference>
<name>A0A6A4I7K0_9AGAR</name>
<dbReference type="Proteomes" id="UP000799118">
    <property type="component" value="Unassembled WGS sequence"/>
</dbReference>